<feature type="compositionally biased region" description="Polar residues" evidence="5">
    <location>
        <begin position="406"/>
        <end position="456"/>
    </location>
</feature>
<sequence length="781" mass="88260">MFKEDDDVEEGSMGATRYNVMPSLVALQQMRNRLHLAFLGKKLMKWTALATGKELRRLSIEITGMIGSYQDDVATAFMLLARSRYFFPKMNVIVLENVPHTASLRVSVRHRGVAGVKVVNLDILESAIDPYPYLGIEKGGMTIWDAKEAWYNVLKVMIMLLEAKTTFNLVEIAHKNATKTAEEITNTIGPRIICSYLLNEFELVKEREKERKATENNTIVKKQDAFSAEMELGVFNDDMDQIHTLIRPIPSFLDNLSSRGNMTIPKTTNSDHNSVHPILQLPQKRVFRRADKIKKSVEFSPIVESRHDSRIVLAKRPPAKDIKVDNEIRSLKETILFVNKKIDHVLEKIVSAPLPTPSEKVKKLPSTGNTVVKGQEPVQMAKDPPKGQKTPPTTPHSPQTTNSTSKQDAQPSNKENSLHQGTNIQTQSIQTNRRSAVKSQQTPRKLSTGQQTNKTQTTRHKEKSTQHKPHHTIEKSTQASNSKAGIMVKKLVGLLSRSSTKKSELVVIKPSEDVVSVDDFIPAKHKAKICKSIKKVDELVDNEKDVVVSNVLEQQGEDFETGEWFETPNAENKAVTTKDEEVHTPHTSKDNLPVKSHPSKTNLEKKVRSLCVLPTKQNCETNLEVFVDKESSRDLSEDFEAALENFKTKHGESLDKDFIKNNKIAEIIDEKFKSKSDVDNKTKLASIKNKLQEISIDTDIMNDESDILNIFQSSSDSVRVSSITKEKIKEDKPKTKVKKKVQHKGKKDTETEMALRILNSDEIERKHIETENTKNRTKDNH</sequence>
<name>A0A7E5WP01_TRINI</name>
<dbReference type="Gene3D" id="1.10.287.3240">
    <property type="match status" value="1"/>
</dbReference>
<protein>
    <submittedName>
        <fullName evidence="7">Muscle M-line assembly protein unc-89-like isoform X3</fullName>
    </submittedName>
</protein>
<dbReference type="PANTHER" id="PTHR11671">
    <property type="entry name" value="V-TYPE ATP SYNTHASE SUBUNIT D"/>
    <property type="match status" value="1"/>
</dbReference>
<keyword evidence="6" id="KW-1185">Reference proteome</keyword>
<keyword evidence="2" id="KW-0813">Transport</keyword>
<feature type="compositionally biased region" description="Low complexity" evidence="5">
    <location>
        <begin position="387"/>
        <end position="405"/>
    </location>
</feature>
<evidence type="ECO:0000313" key="6">
    <source>
        <dbReference type="Proteomes" id="UP000322000"/>
    </source>
</evidence>
<dbReference type="Pfam" id="PF01813">
    <property type="entry name" value="ATP-synt_D"/>
    <property type="match status" value="1"/>
</dbReference>
<dbReference type="RefSeq" id="XP_026742092.1">
    <property type="nucleotide sequence ID" value="XM_026886291.1"/>
</dbReference>
<feature type="region of interest" description="Disordered" evidence="5">
    <location>
        <begin position="724"/>
        <end position="781"/>
    </location>
</feature>
<dbReference type="AlphaFoldDB" id="A0A7E5WP01"/>
<evidence type="ECO:0000313" key="7">
    <source>
        <dbReference type="RefSeq" id="XP_026742092.1"/>
    </source>
</evidence>
<evidence type="ECO:0000256" key="2">
    <source>
        <dbReference type="ARBA" id="ARBA00022448"/>
    </source>
</evidence>
<feature type="compositionally biased region" description="Basic residues" evidence="5">
    <location>
        <begin position="735"/>
        <end position="746"/>
    </location>
</feature>
<reference evidence="7" key="1">
    <citation type="submission" date="2025-08" db="UniProtKB">
        <authorList>
            <consortium name="RefSeq"/>
        </authorList>
    </citation>
    <scope>IDENTIFICATION</scope>
</reference>
<proteinExistence type="inferred from homology"/>
<evidence type="ECO:0000256" key="5">
    <source>
        <dbReference type="SAM" id="MobiDB-lite"/>
    </source>
</evidence>
<dbReference type="GO" id="GO:0046961">
    <property type="term" value="F:proton-transporting ATPase activity, rotational mechanism"/>
    <property type="evidence" value="ECO:0007669"/>
    <property type="project" value="InterPro"/>
</dbReference>
<organism evidence="6 7">
    <name type="scientific">Trichoplusia ni</name>
    <name type="common">Cabbage looper</name>
    <dbReference type="NCBI Taxonomy" id="7111"/>
    <lineage>
        <taxon>Eukaryota</taxon>
        <taxon>Metazoa</taxon>
        <taxon>Ecdysozoa</taxon>
        <taxon>Arthropoda</taxon>
        <taxon>Hexapoda</taxon>
        <taxon>Insecta</taxon>
        <taxon>Pterygota</taxon>
        <taxon>Neoptera</taxon>
        <taxon>Endopterygota</taxon>
        <taxon>Lepidoptera</taxon>
        <taxon>Glossata</taxon>
        <taxon>Ditrysia</taxon>
        <taxon>Noctuoidea</taxon>
        <taxon>Noctuidae</taxon>
        <taxon>Plusiinae</taxon>
        <taxon>Trichoplusia</taxon>
    </lineage>
</organism>
<accession>A0A7E5WP01</accession>
<feature type="region of interest" description="Disordered" evidence="5">
    <location>
        <begin position="356"/>
        <end position="481"/>
    </location>
</feature>
<feature type="compositionally biased region" description="Basic and acidic residues" evidence="5">
    <location>
        <begin position="762"/>
        <end position="781"/>
    </location>
</feature>
<feature type="compositionally biased region" description="Basic and acidic residues" evidence="5">
    <location>
        <begin position="576"/>
        <end position="589"/>
    </location>
</feature>
<evidence type="ECO:0000256" key="4">
    <source>
        <dbReference type="ARBA" id="ARBA00045737"/>
    </source>
</evidence>
<comment type="function">
    <text evidence="4">Subunit of the V1 complex of vacuolar(H+)-ATPase (V-ATPase), a multisubunit enzyme composed of a peripheral complex (V1) that hydrolyzes ATP and a membrane integral complex (V0) that translocates protons. V-ATPase is responsible for acidifying and maintaining the pH of intracellular compartments and in some cell types, is targeted to the plasma membrane, where it is responsible for acidifying the extracellular environment.</text>
</comment>
<feature type="region of interest" description="Disordered" evidence="5">
    <location>
        <begin position="572"/>
        <end position="599"/>
    </location>
</feature>
<feature type="compositionally biased region" description="Basic residues" evidence="5">
    <location>
        <begin position="457"/>
        <end position="470"/>
    </location>
</feature>
<feature type="compositionally biased region" description="Basic and acidic residues" evidence="5">
    <location>
        <begin position="724"/>
        <end position="734"/>
    </location>
</feature>
<dbReference type="Proteomes" id="UP000322000">
    <property type="component" value="Chromosome 21"/>
</dbReference>
<comment type="similarity">
    <text evidence="1">Belongs to the V-ATPase D subunit family.</text>
</comment>
<evidence type="ECO:0000256" key="1">
    <source>
        <dbReference type="ARBA" id="ARBA00005850"/>
    </source>
</evidence>
<evidence type="ECO:0000256" key="3">
    <source>
        <dbReference type="ARBA" id="ARBA00023065"/>
    </source>
</evidence>
<dbReference type="InterPro" id="IPR002699">
    <property type="entry name" value="V_ATPase_D"/>
</dbReference>
<keyword evidence="3" id="KW-0406">Ion transport</keyword>
<gene>
    <name evidence="7" type="primary">LOC113504136</name>
</gene>
<dbReference type="GeneID" id="113504136"/>
<dbReference type="OrthoDB" id="7467125at2759"/>